<sequence length="273" mass="30323">MKKLRLVIVVLAAFAVVLTACGNKQEADKEDKKIVVAASPTPHGEVVKKAGKILKKDGYDVQVREVNDYKIPNKLLDKGDVDANMFQHVPYLKAEQKSHGYQLETVGKVLTTPMGVYSKKHKSLKDLPDGAKIYISNNPAEEGRFLSFFVNEGLIKIKPGVKIEDAKLDDIVENKKHLEFDNQQGAEFLPKTYNNNEGDAVIMNSNYAIDNGLKPLKDSIAVEDASSPFANVLVVQKGHKDDKKFQDLIKALQSDEVRDFINKEYDGAVIPAK</sequence>
<name>A0A2K3YPF8_9STAP</name>
<comment type="caution">
    <text evidence="9">The sequence shown here is derived from an EMBL/GenBank/DDBJ whole genome shotgun (WGS) entry which is preliminary data.</text>
</comment>
<dbReference type="PANTHER" id="PTHR30429:SF0">
    <property type="entry name" value="METHIONINE-BINDING LIPOPROTEIN METQ"/>
    <property type="match status" value="1"/>
</dbReference>
<feature type="lipid moiety-binding region" description="S-diacylglycerol cysteine" evidence="7">
    <location>
        <position position="21"/>
    </location>
</feature>
<feature type="signal peptide" evidence="8">
    <location>
        <begin position="1"/>
        <end position="20"/>
    </location>
</feature>
<dbReference type="Pfam" id="PF03180">
    <property type="entry name" value="Lipoprotein_9"/>
    <property type="match status" value="1"/>
</dbReference>
<proteinExistence type="inferred from homology"/>
<comment type="similarity">
    <text evidence="6">Belongs to the nlpA lipoprotein family.</text>
</comment>
<evidence type="ECO:0000256" key="2">
    <source>
        <dbReference type="ARBA" id="ARBA00022729"/>
    </source>
</evidence>
<reference evidence="9 10" key="1">
    <citation type="submission" date="2017-08" db="EMBL/GenBank/DDBJ databases">
        <title>Draft genome sequences of 64 type strains of genus Staph aureus.</title>
        <authorList>
            <person name="Cole K."/>
            <person name="Golubchik T."/>
            <person name="Russell J."/>
            <person name="Foster D."/>
            <person name="Llewelyn M."/>
            <person name="Wilson D."/>
            <person name="Crook D."/>
            <person name="Paul J."/>
        </authorList>
    </citation>
    <scope>NUCLEOTIDE SEQUENCE [LARGE SCALE GENOMIC DNA]</scope>
    <source>
        <strain evidence="9 10">DSM 21968</strain>
    </source>
</reference>
<evidence type="ECO:0000256" key="8">
    <source>
        <dbReference type="SAM" id="SignalP"/>
    </source>
</evidence>
<keyword evidence="3" id="KW-0472">Membrane</keyword>
<dbReference type="GO" id="GO:0016020">
    <property type="term" value="C:membrane"/>
    <property type="evidence" value="ECO:0007669"/>
    <property type="project" value="UniProtKB-SubCell"/>
</dbReference>
<keyword evidence="4" id="KW-0564">Palmitate</keyword>
<dbReference type="OrthoDB" id="9812878at2"/>
<evidence type="ECO:0000313" key="10">
    <source>
        <dbReference type="Proteomes" id="UP000242752"/>
    </source>
</evidence>
<keyword evidence="2 8" id="KW-0732">Signal</keyword>
<keyword evidence="10" id="KW-1185">Reference proteome</keyword>
<gene>
    <name evidence="9" type="ORF">CD122_07335</name>
</gene>
<dbReference type="InterPro" id="IPR004872">
    <property type="entry name" value="Lipoprotein_NlpA"/>
</dbReference>
<evidence type="ECO:0000256" key="3">
    <source>
        <dbReference type="ARBA" id="ARBA00023136"/>
    </source>
</evidence>
<dbReference type="RefSeq" id="WP_103358347.1">
    <property type="nucleotide sequence ID" value="NZ_CP113107.1"/>
</dbReference>
<comment type="subcellular location">
    <subcellularLocation>
        <location evidence="1">Membrane</location>
        <topology evidence="1">Lipid-anchor</topology>
    </subcellularLocation>
</comment>
<evidence type="ECO:0000313" key="9">
    <source>
        <dbReference type="EMBL" id="PNZ27118.1"/>
    </source>
</evidence>
<dbReference type="SUPFAM" id="SSF53850">
    <property type="entry name" value="Periplasmic binding protein-like II"/>
    <property type="match status" value="1"/>
</dbReference>
<evidence type="ECO:0000256" key="7">
    <source>
        <dbReference type="PIRSR" id="PIRSR002854-1"/>
    </source>
</evidence>
<evidence type="ECO:0000256" key="6">
    <source>
        <dbReference type="PIRNR" id="PIRNR002854"/>
    </source>
</evidence>
<evidence type="ECO:0000256" key="5">
    <source>
        <dbReference type="ARBA" id="ARBA00023288"/>
    </source>
</evidence>
<keyword evidence="5 6" id="KW-0449">Lipoprotein</keyword>
<accession>A0A2K3YPF8</accession>
<organism evidence="9 10">
    <name type="scientific">Staphylococcus rostri</name>
    <dbReference type="NCBI Taxonomy" id="522262"/>
    <lineage>
        <taxon>Bacteria</taxon>
        <taxon>Bacillati</taxon>
        <taxon>Bacillota</taxon>
        <taxon>Bacilli</taxon>
        <taxon>Bacillales</taxon>
        <taxon>Staphylococcaceae</taxon>
        <taxon>Staphylococcus</taxon>
    </lineage>
</organism>
<dbReference type="EMBL" id="PPRF01000043">
    <property type="protein sequence ID" value="PNZ27118.1"/>
    <property type="molecule type" value="Genomic_DNA"/>
</dbReference>
<dbReference type="Gene3D" id="3.40.190.10">
    <property type="entry name" value="Periplasmic binding protein-like II"/>
    <property type="match status" value="2"/>
</dbReference>
<dbReference type="Proteomes" id="UP000242752">
    <property type="component" value="Unassembled WGS sequence"/>
</dbReference>
<dbReference type="PIRSF" id="PIRSF002854">
    <property type="entry name" value="MetQ"/>
    <property type="match status" value="1"/>
</dbReference>
<evidence type="ECO:0000256" key="4">
    <source>
        <dbReference type="ARBA" id="ARBA00023139"/>
    </source>
</evidence>
<dbReference type="PROSITE" id="PS51257">
    <property type="entry name" value="PROKAR_LIPOPROTEIN"/>
    <property type="match status" value="1"/>
</dbReference>
<dbReference type="PANTHER" id="PTHR30429">
    <property type="entry name" value="D-METHIONINE-BINDING LIPOPROTEIN METQ"/>
    <property type="match status" value="1"/>
</dbReference>
<evidence type="ECO:0000256" key="1">
    <source>
        <dbReference type="ARBA" id="ARBA00004635"/>
    </source>
</evidence>
<feature type="chain" id="PRO_5038948919" description="Lipoprotein" evidence="8">
    <location>
        <begin position="21"/>
        <end position="273"/>
    </location>
</feature>
<dbReference type="AlphaFoldDB" id="A0A2K3YPF8"/>
<protein>
    <recommendedName>
        <fullName evidence="6">Lipoprotein</fullName>
    </recommendedName>
</protein>